<dbReference type="AlphaFoldDB" id="A0A9W6ID82"/>
<evidence type="ECO:0000256" key="7">
    <source>
        <dbReference type="PIRSR" id="PIRSR001084-1"/>
    </source>
</evidence>
<feature type="binding site" evidence="9">
    <location>
        <position position="160"/>
    </location>
    <ligand>
        <name>Zn(2+)</name>
        <dbReference type="ChEBI" id="CHEBI:29105"/>
    </ligand>
</feature>
<dbReference type="Proteomes" id="UP001143474">
    <property type="component" value="Unassembled WGS sequence"/>
</dbReference>
<reference evidence="14" key="2">
    <citation type="submission" date="2023-01" db="EMBL/GenBank/DDBJ databases">
        <authorList>
            <person name="Sun Q."/>
            <person name="Evtushenko L."/>
        </authorList>
    </citation>
    <scope>NUCLEOTIDE SEQUENCE</scope>
    <source>
        <strain evidence="14">VKM Ac-2007</strain>
    </source>
</reference>
<evidence type="ECO:0000256" key="8">
    <source>
        <dbReference type="PIRSR" id="PIRSR001084-2"/>
    </source>
</evidence>
<dbReference type="PIRSF" id="PIRSF001084">
    <property type="entry name" value="B-galactosidase"/>
    <property type="match status" value="1"/>
</dbReference>
<dbReference type="GO" id="GO:0009341">
    <property type="term" value="C:beta-galactosidase complex"/>
    <property type="evidence" value="ECO:0007669"/>
    <property type="project" value="InterPro"/>
</dbReference>
<feature type="active site" description="Proton donor" evidence="7">
    <location>
        <position position="150"/>
    </location>
</feature>
<feature type="domain" description="Beta-galactosidase trimerisation" evidence="12">
    <location>
        <begin position="393"/>
        <end position="582"/>
    </location>
</feature>
<evidence type="ECO:0000259" key="12">
    <source>
        <dbReference type="Pfam" id="PF08532"/>
    </source>
</evidence>
<dbReference type="Pfam" id="PF02449">
    <property type="entry name" value="Glyco_hydro_42"/>
    <property type="match status" value="1"/>
</dbReference>
<feature type="domain" description="Glycoside hydrolase family 42 N-terminal" evidence="11">
    <location>
        <begin position="14"/>
        <end position="382"/>
    </location>
</feature>
<comment type="similarity">
    <text evidence="2 6">Belongs to the glycosyl hydrolase 42 family.</text>
</comment>
<evidence type="ECO:0000313" key="14">
    <source>
        <dbReference type="EMBL" id="GLK15350.1"/>
    </source>
</evidence>
<dbReference type="RefSeq" id="WP_271223567.1">
    <property type="nucleotide sequence ID" value="NZ_BAAAVD010000034.1"/>
</dbReference>
<dbReference type="Gene3D" id="3.40.50.880">
    <property type="match status" value="1"/>
</dbReference>
<keyword evidence="15" id="KW-1185">Reference proteome</keyword>
<dbReference type="CDD" id="cd03143">
    <property type="entry name" value="A4_beta-galactosidase_middle_domain"/>
    <property type="match status" value="1"/>
</dbReference>
<dbReference type="Gene3D" id="2.60.40.1180">
    <property type="entry name" value="Golgi alpha-mannosidase II"/>
    <property type="match status" value="1"/>
</dbReference>
<dbReference type="Pfam" id="PF08532">
    <property type="entry name" value="Glyco_hydro_42M"/>
    <property type="match status" value="1"/>
</dbReference>
<dbReference type="SUPFAM" id="SSF51445">
    <property type="entry name" value="(Trans)glycosidases"/>
    <property type="match status" value="1"/>
</dbReference>
<sequence>MGLNRVPGLLFGGDYNPEQWPEHVWDEDVRLMAEAGVNMATVAVFSWSRLEPRPGEYDFGWLDRVMDLLHEHGVAADLATATATPPPWLVREHPQTLPVDACGTRLDFGSRQSYCPSSPAFRQATARLARVMAERYRDHPALAMWHIGNEYADHTLECFCDESARHFRRWLRERHGTVDGLNAAWGTSCWGQHYTAFDQVNPPRKAPGPVNPAQVLDWRRFCSDALLECFELEKAVLREVTPDVPVTTNFMSILHGLDYWKWAAAEDVVSDDAYPDPADPASHVAVALSYDLMRSLKRRPWILLEQASSAVSWREVNAPKPPGMMRLHSLQALAHGADGAMFFQWRQAKYGPEKFHSALLPHGGTASRGWQDTLRLGADLRRLAEIAGTQTRAEVALVLGWDSWWGLEAPESMPSNRLRLKELMQAWYAPLHARGVAVDLVPPLGDLSGYRVVIAPNLYMCTQEQAEWLAAFAGHLVVGPFSGVVDQDDQVHDGGAPGPLRGLLGLTVDEFWPLPDGRTQEVRLAAPIEGDGAAAVPARTWAEWLRVGEARVLARYEGGDLDGQAAITRHGDATYLGCLLDDVTPVLTEVLAAAGVEPVADVPEGVEATRRGRYLFLLNHTTSPVKVDLREPGVDLLTGRDLRGRIEIQGRDAVVLRTGPEPGATGPRTGGGDSHPVGVHPADVPPTDISPTEGER</sequence>
<keyword evidence="9" id="KW-0479">Metal-binding</keyword>
<dbReference type="InterPro" id="IPR003476">
    <property type="entry name" value="Glyco_hydro_42"/>
</dbReference>
<dbReference type="InterPro" id="IPR013739">
    <property type="entry name" value="Beta_galactosidase_C"/>
</dbReference>
<evidence type="ECO:0000259" key="11">
    <source>
        <dbReference type="Pfam" id="PF02449"/>
    </source>
</evidence>
<reference evidence="14" key="1">
    <citation type="journal article" date="2014" name="Int. J. Syst. Evol. Microbiol.">
        <title>Complete genome sequence of Corynebacterium casei LMG S-19264T (=DSM 44701T), isolated from a smear-ripened cheese.</title>
        <authorList>
            <consortium name="US DOE Joint Genome Institute (JGI-PGF)"/>
            <person name="Walter F."/>
            <person name="Albersmeier A."/>
            <person name="Kalinowski J."/>
            <person name="Ruckert C."/>
        </authorList>
    </citation>
    <scope>NUCLEOTIDE SEQUENCE</scope>
    <source>
        <strain evidence="14">VKM Ac-2007</strain>
    </source>
</reference>
<feature type="domain" description="Beta-galactosidase C-terminal" evidence="13">
    <location>
        <begin position="605"/>
        <end position="657"/>
    </location>
</feature>
<keyword evidence="4 6" id="KW-0378">Hydrolase</keyword>
<dbReference type="GO" id="GO:0004565">
    <property type="term" value="F:beta-galactosidase activity"/>
    <property type="evidence" value="ECO:0007669"/>
    <property type="project" value="UniProtKB-EC"/>
</dbReference>
<dbReference type="Pfam" id="PF08533">
    <property type="entry name" value="Glyco_hydro_42C"/>
    <property type="match status" value="1"/>
</dbReference>
<dbReference type="PANTHER" id="PTHR36447">
    <property type="entry name" value="BETA-GALACTOSIDASE GANA"/>
    <property type="match status" value="1"/>
</dbReference>
<feature type="binding site" evidence="8">
    <location>
        <position position="149"/>
    </location>
    <ligand>
        <name>substrate</name>
    </ligand>
</feature>
<feature type="binding site" evidence="9">
    <location>
        <position position="115"/>
    </location>
    <ligand>
        <name>Zn(2+)</name>
        <dbReference type="ChEBI" id="CHEBI:29105"/>
    </ligand>
</feature>
<feature type="binding site" evidence="8">
    <location>
        <position position="111"/>
    </location>
    <ligand>
        <name>substrate</name>
    </ligand>
</feature>
<dbReference type="EMBL" id="BSEV01000049">
    <property type="protein sequence ID" value="GLK15350.1"/>
    <property type="molecule type" value="Genomic_DNA"/>
</dbReference>
<comment type="caution">
    <text evidence="14">The sequence shown here is derived from an EMBL/GenBank/DDBJ whole genome shotgun (WGS) entry which is preliminary data.</text>
</comment>
<dbReference type="SUPFAM" id="SSF52317">
    <property type="entry name" value="Class I glutamine amidotransferase-like"/>
    <property type="match status" value="1"/>
</dbReference>
<dbReference type="InterPro" id="IPR013738">
    <property type="entry name" value="Beta_galactosidase_Trimer"/>
</dbReference>
<evidence type="ECO:0000256" key="2">
    <source>
        <dbReference type="ARBA" id="ARBA00005940"/>
    </source>
</evidence>
<dbReference type="PANTHER" id="PTHR36447:SF1">
    <property type="entry name" value="BETA-GALACTOSIDASE GANA"/>
    <property type="match status" value="1"/>
</dbReference>
<gene>
    <name evidence="14" type="ORF">GCM10017600_87630</name>
</gene>
<evidence type="ECO:0000256" key="4">
    <source>
        <dbReference type="ARBA" id="ARBA00022801"/>
    </source>
</evidence>
<dbReference type="InterPro" id="IPR013780">
    <property type="entry name" value="Glyco_hydro_b"/>
</dbReference>
<evidence type="ECO:0000256" key="9">
    <source>
        <dbReference type="PIRSR" id="PIRSR001084-3"/>
    </source>
</evidence>
<name>A0A9W6ID82_9ACTN</name>
<organism evidence="14 15">
    <name type="scientific">Streptosporangium carneum</name>
    <dbReference type="NCBI Taxonomy" id="47481"/>
    <lineage>
        <taxon>Bacteria</taxon>
        <taxon>Bacillati</taxon>
        <taxon>Actinomycetota</taxon>
        <taxon>Actinomycetes</taxon>
        <taxon>Streptosporangiales</taxon>
        <taxon>Streptosporangiaceae</taxon>
        <taxon>Streptosporangium</taxon>
    </lineage>
</organism>
<evidence type="ECO:0000256" key="1">
    <source>
        <dbReference type="ARBA" id="ARBA00001412"/>
    </source>
</evidence>
<dbReference type="InterPro" id="IPR029062">
    <property type="entry name" value="Class_I_gatase-like"/>
</dbReference>
<dbReference type="InterPro" id="IPR017853">
    <property type="entry name" value="GH"/>
</dbReference>
<feature type="binding site" evidence="9">
    <location>
        <position position="158"/>
    </location>
    <ligand>
        <name>Zn(2+)</name>
        <dbReference type="ChEBI" id="CHEBI:29105"/>
    </ligand>
</feature>
<dbReference type="Gene3D" id="3.20.20.80">
    <property type="entry name" value="Glycosidases"/>
    <property type="match status" value="1"/>
</dbReference>
<evidence type="ECO:0000256" key="3">
    <source>
        <dbReference type="ARBA" id="ARBA00012756"/>
    </source>
</evidence>
<feature type="region of interest" description="Disordered" evidence="10">
    <location>
        <begin position="653"/>
        <end position="696"/>
    </location>
</feature>
<evidence type="ECO:0000259" key="13">
    <source>
        <dbReference type="Pfam" id="PF08533"/>
    </source>
</evidence>
<evidence type="ECO:0000256" key="6">
    <source>
        <dbReference type="PIRNR" id="PIRNR001084"/>
    </source>
</evidence>
<dbReference type="InterPro" id="IPR013529">
    <property type="entry name" value="Glyco_hydro_42_N"/>
</dbReference>
<evidence type="ECO:0000256" key="5">
    <source>
        <dbReference type="ARBA" id="ARBA00023295"/>
    </source>
</evidence>
<comment type="catalytic activity">
    <reaction evidence="1 6">
        <text>Hydrolysis of terminal non-reducing beta-D-galactose residues in beta-D-galactosides.</text>
        <dbReference type="EC" id="3.2.1.23"/>
    </reaction>
</comment>
<protein>
    <recommendedName>
        <fullName evidence="3 6">Beta-galactosidase</fullName>
        <shortName evidence="6">Beta-gal</shortName>
        <ecNumber evidence="3 6">3.2.1.23</ecNumber>
    </recommendedName>
</protein>
<feature type="active site" description="Nucleophile" evidence="7">
    <location>
        <position position="305"/>
    </location>
</feature>
<dbReference type="GO" id="GO:0006012">
    <property type="term" value="P:galactose metabolic process"/>
    <property type="evidence" value="ECO:0007669"/>
    <property type="project" value="InterPro"/>
</dbReference>
<evidence type="ECO:0000313" key="15">
    <source>
        <dbReference type="Proteomes" id="UP001143474"/>
    </source>
</evidence>
<keyword evidence="9" id="KW-0862">Zinc</keyword>
<feature type="binding site" evidence="8">
    <location>
        <position position="313"/>
    </location>
    <ligand>
        <name>substrate</name>
    </ligand>
</feature>
<keyword evidence="5 6" id="KW-0326">Glycosidase</keyword>
<proteinExistence type="inferred from homology"/>
<dbReference type="GO" id="GO:0046872">
    <property type="term" value="F:metal ion binding"/>
    <property type="evidence" value="ECO:0007669"/>
    <property type="project" value="UniProtKB-KW"/>
</dbReference>
<dbReference type="EC" id="3.2.1.23" evidence="3 6"/>
<accession>A0A9W6ID82</accession>
<evidence type="ECO:0000256" key="10">
    <source>
        <dbReference type="SAM" id="MobiDB-lite"/>
    </source>
</evidence>